<dbReference type="InterPro" id="IPR011642">
    <property type="entry name" value="Gate_dom"/>
</dbReference>
<keyword evidence="4" id="KW-1185">Reference proteome</keyword>
<feature type="transmembrane region" description="Helical" evidence="1">
    <location>
        <begin position="149"/>
        <end position="169"/>
    </location>
</feature>
<keyword evidence="1" id="KW-1133">Transmembrane helix</keyword>
<dbReference type="STRING" id="457570.Nther_1766"/>
<feature type="domain" description="Nucleoside transporter/FeoB GTPase Gate" evidence="2">
    <location>
        <begin position="45"/>
        <end position="141"/>
    </location>
</feature>
<evidence type="ECO:0000259" key="2">
    <source>
        <dbReference type="Pfam" id="PF07670"/>
    </source>
</evidence>
<gene>
    <name evidence="3" type="ordered locus">Nther_1766</name>
</gene>
<dbReference type="HOGENOM" id="CLU_051469_1_0_9"/>
<organism evidence="3 4">
    <name type="scientific">Natranaerobius thermophilus (strain ATCC BAA-1301 / DSM 18059 / JW/NM-WN-LF)</name>
    <dbReference type="NCBI Taxonomy" id="457570"/>
    <lineage>
        <taxon>Bacteria</taxon>
        <taxon>Bacillati</taxon>
        <taxon>Bacillota</taxon>
        <taxon>Clostridia</taxon>
        <taxon>Natranaerobiales</taxon>
        <taxon>Natranaerobiaceae</taxon>
        <taxon>Natranaerobius</taxon>
    </lineage>
</organism>
<sequence>MKSRGEKIRTLMLTLIIILIFSLFKVQSSAMIAGAKHGLTTWWEVILPALLPFFILSEFMVRLGVIHFGGTLLEPLMRPVFNVPGSGAFALVMGMTSGAPVNGTIATRLRNLKMLTSKEGERLIAFTSNSSLLFMVSAIPVGMLNRPDLGIIIAGIHYTTNIILGIILGQLSKYLDKSSQIKSQRNELAQPIGLICLFQKAVKSASEYLETNYTGIRDMSKEIVYDSMIKVVYIGGYIMLFSVIIKLLFELAIIEQLYVNLKHIIPTAFRDINLISSFFAGLFETTVGTEMAVESNQELVHILAVISFILGWGGFSIHAQVITVTAEADFSMNTFIATRLIHGFLSGLSVYVVLIFLPVGQNLITTTALFERSDIFTLIKLLICYKVALIGLLLLLSILILIFKPVINWLLSLIR</sequence>
<dbReference type="Proteomes" id="UP000001683">
    <property type="component" value="Chromosome"/>
</dbReference>
<evidence type="ECO:0000313" key="3">
    <source>
        <dbReference type="EMBL" id="ACB85338.1"/>
    </source>
</evidence>
<dbReference type="RefSeq" id="WP_012448205.1">
    <property type="nucleotide sequence ID" value="NC_010718.1"/>
</dbReference>
<evidence type="ECO:0000256" key="1">
    <source>
        <dbReference type="SAM" id="Phobius"/>
    </source>
</evidence>
<protein>
    <submittedName>
        <fullName evidence="3">Nucleoside recognition domain protein</fullName>
    </submittedName>
</protein>
<dbReference type="InParanoid" id="B2A5I3"/>
<dbReference type="EMBL" id="CP001034">
    <property type="protein sequence ID" value="ACB85338.1"/>
    <property type="molecule type" value="Genomic_DNA"/>
</dbReference>
<name>B2A5I3_NATTJ</name>
<dbReference type="AlphaFoldDB" id="B2A5I3"/>
<feature type="transmembrane region" description="Helical" evidence="1">
    <location>
        <begin position="231"/>
        <end position="254"/>
    </location>
</feature>
<dbReference type="KEGG" id="nth:Nther_1766"/>
<keyword evidence="1" id="KW-0812">Transmembrane</keyword>
<feature type="transmembrane region" description="Helical" evidence="1">
    <location>
        <begin position="45"/>
        <end position="68"/>
    </location>
</feature>
<dbReference type="eggNOG" id="COG3314">
    <property type="taxonomic scope" value="Bacteria"/>
</dbReference>
<feature type="transmembrane region" description="Helical" evidence="1">
    <location>
        <begin position="341"/>
        <end position="360"/>
    </location>
</feature>
<proteinExistence type="predicted"/>
<keyword evidence="1" id="KW-0472">Membrane</keyword>
<reference evidence="3 4" key="1">
    <citation type="submission" date="2008-04" db="EMBL/GenBank/DDBJ databases">
        <title>Complete sequence of chromosome of Natranaerobius thermophilus JW/NM-WN-LF.</title>
        <authorList>
            <consortium name="US DOE Joint Genome Institute"/>
            <person name="Copeland A."/>
            <person name="Lucas S."/>
            <person name="Lapidus A."/>
            <person name="Glavina del Rio T."/>
            <person name="Dalin E."/>
            <person name="Tice H."/>
            <person name="Bruce D."/>
            <person name="Goodwin L."/>
            <person name="Pitluck S."/>
            <person name="Chertkov O."/>
            <person name="Brettin T."/>
            <person name="Detter J.C."/>
            <person name="Han C."/>
            <person name="Kuske C.R."/>
            <person name="Schmutz J."/>
            <person name="Larimer F."/>
            <person name="Land M."/>
            <person name="Hauser L."/>
            <person name="Kyrpides N."/>
            <person name="Lykidis A."/>
            <person name="Mesbah N.M."/>
            <person name="Wiegel J."/>
        </authorList>
    </citation>
    <scope>NUCLEOTIDE SEQUENCE [LARGE SCALE GENOMIC DNA]</scope>
    <source>
        <strain evidence="4">ATCC BAA-1301 / DSM 18059 / JW/NM-WN-LF</strain>
    </source>
</reference>
<feature type="transmembrane region" description="Helical" evidence="1">
    <location>
        <begin position="123"/>
        <end position="143"/>
    </location>
</feature>
<feature type="transmembrane region" description="Helical" evidence="1">
    <location>
        <begin position="300"/>
        <end position="321"/>
    </location>
</feature>
<dbReference type="OrthoDB" id="1645614at2"/>
<dbReference type="Pfam" id="PF07670">
    <property type="entry name" value="Gate"/>
    <property type="match status" value="1"/>
</dbReference>
<reference evidence="3 4" key="2">
    <citation type="journal article" date="2011" name="J. Bacteriol.">
        <title>Complete genome sequence of the anaerobic, halophilic alkalithermophile Natranaerobius thermophilus JW/NM-WN-LF.</title>
        <authorList>
            <person name="Zhao B."/>
            <person name="Mesbah N.M."/>
            <person name="Dalin E."/>
            <person name="Goodwin L."/>
            <person name="Nolan M."/>
            <person name="Pitluck S."/>
            <person name="Chertkov O."/>
            <person name="Brettin T.S."/>
            <person name="Han J."/>
            <person name="Larimer F.W."/>
            <person name="Land M.L."/>
            <person name="Hauser L."/>
            <person name="Kyrpides N."/>
            <person name="Wiegel J."/>
        </authorList>
    </citation>
    <scope>NUCLEOTIDE SEQUENCE [LARGE SCALE GENOMIC DNA]</scope>
    <source>
        <strain evidence="4">ATCC BAA-1301 / DSM 18059 / JW/NM-WN-LF</strain>
    </source>
</reference>
<evidence type="ECO:0000313" key="4">
    <source>
        <dbReference type="Proteomes" id="UP000001683"/>
    </source>
</evidence>
<accession>B2A5I3</accession>
<feature type="transmembrane region" description="Helical" evidence="1">
    <location>
        <begin position="381"/>
        <end position="403"/>
    </location>
</feature>